<name>M1DVQ9_SOLTU</name>
<dbReference type="PaxDb" id="4113-PGSC0003DMT400095177"/>
<proteinExistence type="predicted"/>
<dbReference type="EnsemblPlants" id="PGSC0003DMT400095177">
    <property type="protein sequence ID" value="PGSC0003DMT400095177"/>
    <property type="gene ID" value="PGSC0003DMG400044748"/>
</dbReference>
<dbReference type="AlphaFoldDB" id="M1DVQ9"/>
<accession>M1DVQ9</accession>
<dbReference type="Proteomes" id="UP000011115">
    <property type="component" value="Unassembled WGS sequence"/>
</dbReference>
<evidence type="ECO:0000313" key="1">
    <source>
        <dbReference type="EnsemblPlants" id="PGSC0003DMT400095177"/>
    </source>
</evidence>
<organism evidence="1 2">
    <name type="scientific">Solanum tuberosum</name>
    <name type="common">Potato</name>
    <dbReference type="NCBI Taxonomy" id="4113"/>
    <lineage>
        <taxon>Eukaryota</taxon>
        <taxon>Viridiplantae</taxon>
        <taxon>Streptophyta</taxon>
        <taxon>Embryophyta</taxon>
        <taxon>Tracheophyta</taxon>
        <taxon>Spermatophyta</taxon>
        <taxon>Magnoliopsida</taxon>
        <taxon>eudicotyledons</taxon>
        <taxon>Gunneridae</taxon>
        <taxon>Pentapetalae</taxon>
        <taxon>asterids</taxon>
        <taxon>lamiids</taxon>
        <taxon>Solanales</taxon>
        <taxon>Solanaceae</taxon>
        <taxon>Solanoideae</taxon>
        <taxon>Solaneae</taxon>
        <taxon>Solanum</taxon>
    </lineage>
</organism>
<keyword evidence="2" id="KW-1185">Reference proteome</keyword>
<evidence type="ECO:0000313" key="2">
    <source>
        <dbReference type="Proteomes" id="UP000011115"/>
    </source>
</evidence>
<reference evidence="1" key="2">
    <citation type="submission" date="2015-06" db="UniProtKB">
        <authorList>
            <consortium name="EnsemblPlants"/>
        </authorList>
    </citation>
    <scope>IDENTIFICATION</scope>
    <source>
        <strain evidence="1">DM1-3 516 R44</strain>
    </source>
</reference>
<protein>
    <submittedName>
        <fullName evidence="1">Transposon MuDR mudrA</fullName>
    </submittedName>
</protein>
<reference evidence="2" key="1">
    <citation type="journal article" date="2011" name="Nature">
        <title>Genome sequence and analysis of the tuber crop potato.</title>
        <authorList>
            <consortium name="The Potato Genome Sequencing Consortium"/>
        </authorList>
    </citation>
    <scope>NUCLEOTIDE SEQUENCE [LARGE SCALE GENOMIC DNA]</scope>
    <source>
        <strain evidence="2">cv. DM1-3 516 R44</strain>
    </source>
</reference>
<dbReference type="HOGENOM" id="CLU_1621895_0_0_1"/>
<dbReference type="InParanoid" id="M1DVQ9"/>
<dbReference type="Gramene" id="PGSC0003DMT400095177">
    <property type="protein sequence ID" value="PGSC0003DMT400095177"/>
    <property type="gene ID" value="PGSC0003DMG400044748"/>
</dbReference>
<sequence>MLPFNIFTFWTIERYSTASRNYSAKRRLSFHRLFDPSPSGLRPRTEKPRTAGFGVLFGANGSVIERSGTTDRVLHSATLKSLVPTNIDLGYKSNGLRWKGGAVVTQRQRRQVKRVYGGKWVQLAVELEARWRCAKMEKKNRERGEGREAASSCGRSCGIWEVVD</sequence>